<dbReference type="EMBL" id="RWGY01000011">
    <property type="protein sequence ID" value="TVU31360.1"/>
    <property type="molecule type" value="Genomic_DNA"/>
</dbReference>
<proteinExistence type="predicted"/>
<gene>
    <name evidence="1" type="ORF">EJB05_23043</name>
</gene>
<sequence>MYICDSRHGRVLMKKIDEGELLLWDPLTGGEHCIPTPPGYPYNYDTRFGAALICDADDHGGHADCHSSPYRVAFAYSERRYSEASDLPEHRISACVYSSQTGTWGNLTSISSLIFFHTFARKPCVVMDGNVVYWILLRDRTVLQFNIEAQSLTMIKPFTNAFDLIVPTPNGRLGLVYVNGTSVVLSEREVNSGLGKWNCGDLVRLQDFIPPDALFSEVSSDQEERPGYRTWNIFGRLPGYELNGIEDNLIVDPRVIGFSEEENVVFVQSKVGVFTIDLVSKRNSKVSNQTACFDAIHPYSSFYTTETDVVYFMLILHQLVKLFSVKQQGKLITRPTVLKVKKLCLLLALELITKCSIVVDFQRGIKIVALLDI</sequence>
<comment type="caution">
    <text evidence="1">The sequence shown here is derived from an EMBL/GenBank/DDBJ whole genome shotgun (WGS) entry which is preliminary data.</text>
</comment>
<dbReference type="Proteomes" id="UP000324897">
    <property type="component" value="Chromosome 1"/>
</dbReference>
<keyword evidence="2" id="KW-1185">Reference proteome</keyword>
<accession>A0A5J9V901</accession>
<dbReference type="PANTHER" id="PTHR33186">
    <property type="entry name" value="OS10G0136150 PROTEIN-RELATED"/>
    <property type="match status" value="1"/>
</dbReference>
<dbReference type="InterPro" id="IPR011043">
    <property type="entry name" value="Gal_Oxase/kelch_b-propeller"/>
</dbReference>
<dbReference type="AlphaFoldDB" id="A0A5J9V901"/>
<evidence type="ECO:0008006" key="3">
    <source>
        <dbReference type="Google" id="ProtNLM"/>
    </source>
</evidence>
<name>A0A5J9V901_9POAL</name>
<dbReference type="PANTHER" id="PTHR33186:SF13">
    <property type="entry name" value="OS10G0138300 PROTEIN"/>
    <property type="match status" value="1"/>
</dbReference>
<feature type="non-terminal residue" evidence="1">
    <location>
        <position position="1"/>
    </location>
</feature>
<dbReference type="Gramene" id="TVU31360">
    <property type="protein sequence ID" value="TVU31360"/>
    <property type="gene ID" value="EJB05_23043"/>
</dbReference>
<dbReference type="SUPFAM" id="SSF50965">
    <property type="entry name" value="Galactose oxidase, central domain"/>
    <property type="match status" value="1"/>
</dbReference>
<organism evidence="1 2">
    <name type="scientific">Eragrostis curvula</name>
    <name type="common">weeping love grass</name>
    <dbReference type="NCBI Taxonomy" id="38414"/>
    <lineage>
        <taxon>Eukaryota</taxon>
        <taxon>Viridiplantae</taxon>
        <taxon>Streptophyta</taxon>
        <taxon>Embryophyta</taxon>
        <taxon>Tracheophyta</taxon>
        <taxon>Spermatophyta</taxon>
        <taxon>Magnoliopsida</taxon>
        <taxon>Liliopsida</taxon>
        <taxon>Poales</taxon>
        <taxon>Poaceae</taxon>
        <taxon>PACMAD clade</taxon>
        <taxon>Chloridoideae</taxon>
        <taxon>Eragrostideae</taxon>
        <taxon>Eragrostidinae</taxon>
        <taxon>Eragrostis</taxon>
    </lineage>
</organism>
<reference evidence="1 2" key="1">
    <citation type="journal article" date="2019" name="Sci. Rep.">
        <title>A high-quality genome of Eragrostis curvula grass provides insights into Poaceae evolution and supports new strategies to enhance forage quality.</title>
        <authorList>
            <person name="Carballo J."/>
            <person name="Santos B.A.C.M."/>
            <person name="Zappacosta D."/>
            <person name="Garbus I."/>
            <person name="Selva J.P."/>
            <person name="Gallo C.A."/>
            <person name="Diaz A."/>
            <person name="Albertini E."/>
            <person name="Caccamo M."/>
            <person name="Echenique V."/>
        </authorList>
    </citation>
    <scope>NUCLEOTIDE SEQUENCE [LARGE SCALE GENOMIC DNA]</scope>
    <source>
        <strain evidence="2">cv. Victoria</strain>
        <tissue evidence="1">Leaf</tissue>
    </source>
</reference>
<evidence type="ECO:0000313" key="1">
    <source>
        <dbReference type="EMBL" id="TVU31360.1"/>
    </source>
</evidence>
<evidence type="ECO:0000313" key="2">
    <source>
        <dbReference type="Proteomes" id="UP000324897"/>
    </source>
</evidence>
<protein>
    <recommendedName>
        <fullName evidence="3">F-box associated domain-containing protein</fullName>
    </recommendedName>
</protein>